<comment type="subcellular location">
    <subcellularLocation>
        <location evidence="1">Cytoplasm</location>
        <location evidence="1">Cytoskeleton</location>
    </subcellularLocation>
</comment>
<dbReference type="PANTHER" id="PTHR13072">
    <property type="entry name" value="DYNACTIN 6"/>
    <property type="match status" value="1"/>
</dbReference>
<keyword evidence="9" id="KW-1185">Reference proteome</keyword>
<dbReference type="GO" id="GO:0007052">
    <property type="term" value="P:mitotic spindle organization"/>
    <property type="evidence" value="ECO:0007669"/>
    <property type="project" value="TreeGrafter"/>
</dbReference>
<dbReference type="Proteomes" id="UP000299102">
    <property type="component" value="Unassembled WGS sequence"/>
</dbReference>
<proteinExistence type="inferred from homology"/>
<keyword evidence="4" id="KW-0963">Cytoplasm</keyword>
<accession>A0A4C1ZDA8</accession>
<gene>
    <name evidence="8" type="primary">Dctn6</name>
    <name evidence="8" type="ORF">EVAR_51223_1</name>
</gene>
<evidence type="ECO:0000256" key="7">
    <source>
        <dbReference type="SAM" id="MobiDB-lite"/>
    </source>
</evidence>
<sequence>MTPCRVPPEPSVRARARNERSLSSTPSADASEEMRCEEKQRRTQPTLELFCQLLIKVKILPGATVCEDCTLEGDITIGGGTVIHPRVTIVAEGGPIIIAEYCIIEEYATIIHRKSDKQENPPKPLFIGAHNVFEVGCKLENPCGHIGESNVFECKSYVGEDVRIGSGCVIEQVLYFNVEDRQENKEEGVLAMIAIRDSGHKGHGVHDPLGWVFVLLL</sequence>
<reference evidence="8 9" key="1">
    <citation type="journal article" date="2019" name="Commun. Biol.">
        <title>The bagworm genome reveals a unique fibroin gene that provides high tensile strength.</title>
        <authorList>
            <person name="Kono N."/>
            <person name="Nakamura H."/>
            <person name="Ohtoshi R."/>
            <person name="Tomita M."/>
            <person name="Numata K."/>
            <person name="Arakawa K."/>
        </authorList>
    </citation>
    <scope>NUCLEOTIDE SEQUENCE [LARGE SCALE GENOMIC DNA]</scope>
</reference>
<feature type="region of interest" description="Disordered" evidence="7">
    <location>
        <begin position="1"/>
        <end position="40"/>
    </location>
</feature>
<dbReference type="GO" id="GO:0005869">
    <property type="term" value="C:dynactin complex"/>
    <property type="evidence" value="ECO:0007669"/>
    <property type="project" value="InterPro"/>
</dbReference>
<evidence type="ECO:0000256" key="3">
    <source>
        <dbReference type="ARBA" id="ARBA00016573"/>
    </source>
</evidence>
<comment type="function">
    <text evidence="6">Part of the dynactin complex that activates the molecular motor dynein for ultra-processive transport along microtubules.</text>
</comment>
<name>A0A4C1ZDA8_EUMVA</name>
<evidence type="ECO:0000256" key="2">
    <source>
        <dbReference type="ARBA" id="ARBA00007719"/>
    </source>
</evidence>
<dbReference type="PANTHER" id="PTHR13072:SF0">
    <property type="entry name" value="DYNACTIN SUBUNIT 6"/>
    <property type="match status" value="1"/>
</dbReference>
<evidence type="ECO:0000256" key="1">
    <source>
        <dbReference type="ARBA" id="ARBA00004245"/>
    </source>
</evidence>
<comment type="caution">
    <text evidence="8">The sequence shown here is derived from an EMBL/GenBank/DDBJ whole genome shotgun (WGS) entry which is preliminary data.</text>
</comment>
<dbReference type="GO" id="GO:0070840">
    <property type="term" value="F:dynein complex binding"/>
    <property type="evidence" value="ECO:0007669"/>
    <property type="project" value="TreeGrafter"/>
</dbReference>
<evidence type="ECO:0000256" key="5">
    <source>
        <dbReference type="ARBA" id="ARBA00023212"/>
    </source>
</evidence>
<dbReference type="SUPFAM" id="SSF51161">
    <property type="entry name" value="Trimeric LpxA-like enzymes"/>
    <property type="match status" value="1"/>
</dbReference>
<dbReference type="InterPro" id="IPR011004">
    <property type="entry name" value="Trimer_LpxA-like_sf"/>
</dbReference>
<feature type="compositionally biased region" description="Pro residues" evidence="7">
    <location>
        <begin position="1"/>
        <end position="10"/>
    </location>
</feature>
<evidence type="ECO:0000313" key="9">
    <source>
        <dbReference type="Proteomes" id="UP000299102"/>
    </source>
</evidence>
<dbReference type="OrthoDB" id="2355at2759"/>
<evidence type="ECO:0000313" key="8">
    <source>
        <dbReference type="EMBL" id="GBP85104.1"/>
    </source>
</evidence>
<protein>
    <recommendedName>
        <fullName evidence="3">Dynactin subunit 6</fullName>
    </recommendedName>
</protein>
<dbReference type="AlphaFoldDB" id="A0A4C1ZDA8"/>
<evidence type="ECO:0000256" key="6">
    <source>
        <dbReference type="ARBA" id="ARBA00034687"/>
    </source>
</evidence>
<keyword evidence="5" id="KW-0206">Cytoskeleton</keyword>
<evidence type="ECO:0000256" key="4">
    <source>
        <dbReference type="ARBA" id="ARBA00022490"/>
    </source>
</evidence>
<comment type="similarity">
    <text evidence="2">Belongs to the dynactin subunits 5/6 family. Dynactin subunit 6 subfamily.</text>
</comment>
<dbReference type="InterPro" id="IPR027777">
    <property type="entry name" value="DCTN6"/>
</dbReference>
<dbReference type="Gene3D" id="2.160.10.10">
    <property type="entry name" value="Hexapeptide repeat proteins"/>
    <property type="match status" value="1"/>
</dbReference>
<organism evidence="8 9">
    <name type="scientific">Eumeta variegata</name>
    <name type="common">Bagworm moth</name>
    <name type="synonym">Eumeta japonica</name>
    <dbReference type="NCBI Taxonomy" id="151549"/>
    <lineage>
        <taxon>Eukaryota</taxon>
        <taxon>Metazoa</taxon>
        <taxon>Ecdysozoa</taxon>
        <taxon>Arthropoda</taxon>
        <taxon>Hexapoda</taxon>
        <taxon>Insecta</taxon>
        <taxon>Pterygota</taxon>
        <taxon>Neoptera</taxon>
        <taxon>Endopterygota</taxon>
        <taxon>Lepidoptera</taxon>
        <taxon>Glossata</taxon>
        <taxon>Ditrysia</taxon>
        <taxon>Tineoidea</taxon>
        <taxon>Psychidae</taxon>
        <taxon>Oiketicinae</taxon>
        <taxon>Eumeta</taxon>
    </lineage>
</organism>
<dbReference type="STRING" id="151549.A0A4C1ZDA8"/>
<dbReference type="EMBL" id="BGZK01001716">
    <property type="protein sequence ID" value="GBP85104.1"/>
    <property type="molecule type" value="Genomic_DNA"/>
</dbReference>